<proteinExistence type="inferred from homology"/>
<dbReference type="InterPro" id="IPR006829">
    <property type="entry name" value="LXG_dom"/>
</dbReference>
<evidence type="ECO:0000313" key="4">
    <source>
        <dbReference type="EMBL" id="MEY8444379.1"/>
    </source>
</evidence>
<dbReference type="EMBL" id="JBCLSH010000044">
    <property type="protein sequence ID" value="MEY8444379.1"/>
    <property type="molecule type" value="Genomic_DNA"/>
</dbReference>
<sequence length="459" mass="51304">MKYTKNDGQLLSSALKHNLEIANQIVEDVQGGVNHLLNLLESGALSGKAYHASATLFKEIVKPALQKLKESARTIKTELQTFDQARRQFDTYPDPVYDEEVYERLLELKRQQKARVDLQLDMFNSLLVTGLAKEAIKDFVYEGQRLQSVSAHYEQEIQELENKLRILHDFSSATAGLFQESLHAFQSALHGARALSWGSFDSRGRFSMPSDVDLSWYKKMTGKSISKNLLHTPKHIKLSEIEMAKISQMNAKTQARLKRLAKQTGLTLAEAMALYIEASRTVLTKTGEGVGNTWDFISKEFGKLNPENRVKDGDIIKTIVYYTNQGNLKVVYDETQDIVLSTSGGSFMDNLASFNGVSGSLEEVKGNDYVYQDETAIKDSISKGQSNRFGYAELGKSGIDNLITAKSLKDSYHSEEKEEMTGKEYLDKVAKAKERKRQEEAIKAQQRVSGGGNPATLGS</sequence>
<dbReference type="RefSeq" id="WP_369948778.1">
    <property type="nucleotide sequence ID" value="NZ_JBCLSH010000044.1"/>
</dbReference>
<comment type="caution">
    <text evidence="4">The sequence shown here is derived from an EMBL/GenBank/DDBJ whole genome shotgun (WGS) entry which is preliminary data.</text>
</comment>
<feature type="compositionally biased region" description="Basic and acidic residues" evidence="2">
    <location>
        <begin position="412"/>
        <end position="442"/>
    </location>
</feature>
<dbReference type="PROSITE" id="PS51756">
    <property type="entry name" value="LXG"/>
    <property type="match status" value="1"/>
</dbReference>
<evidence type="ECO:0000256" key="1">
    <source>
        <dbReference type="ARBA" id="ARBA00034117"/>
    </source>
</evidence>
<organism evidence="4 5">
    <name type="scientific">Lactococcus ileimucosae</name>
    <dbReference type="NCBI Taxonomy" id="2941329"/>
    <lineage>
        <taxon>Bacteria</taxon>
        <taxon>Bacillati</taxon>
        <taxon>Bacillota</taxon>
        <taxon>Bacilli</taxon>
        <taxon>Lactobacillales</taxon>
        <taxon>Streptococcaceae</taxon>
        <taxon>Lactococcus</taxon>
    </lineage>
</organism>
<comment type="similarity">
    <text evidence="1">In the N-terminal section; belongs to the LXG family.</text>
</comment>
<accession>A0ABV4D691</accession>
<name>A0ABV4D691_9LACT</name>
<reference evidence="4 5" key="1">
    <citation type="submission" date="2024-03" db="EMBL/GenBank/DDBJ databases">
        <title>Mouse gut bacterial collection (mGBC) of GemPharmatech.</title>
        <authorList>
            <person name="He Y."/>
            <person name="Dong L."/>
            <person name="Wu D."/>
            <person name="Gao X."/>
            <person name="Lin Z."/>
        </authorList>
    </citation>
    <scope>NUCLEOTIDE SEQUENCE [LARGE SCALE GENOMIC DNA]</scope>
    <source>
        <strain evidence="4 5">61-15</strain>
    </source>
</reference>
<keyword evidence="5" id="KW-1185">Reference proteome</keyword>
<dbReference type="Proteomes" id="UP001565283">
    <property type="component" value="Unassembled WGS sequence"/>
</dbReference>
<evidence type="ECO:0000256" key="2">
    <source>
        <dbReference type="SAM" id="MobiDB-lite"/>
    </source>
</evidence>
<protein>
    <recommendedName>
        <fullName evidence="3">LXG domain-containing protein</fullName>
    </recommendedName>
</protein>
<feature type="region of interest" description="Disordered" evidence="2">
    <location>
        <begin position="412"/>
        <end position="459"/>
    </location>
</feature>
<evidence type="ECO:0000313" key="5">
    <source>
        <dbReference type="Proteomes" id="UP001565283"/>
    </source>
</evidence>
<gene>
    <name evidence="4" type="ORF">AALA52_09080</name>
</gene>
<feature type="domain" description="LXG" evidence="3">
    <location>
        <begin position="1"/>
        <end position="237"/>
    </location>
</feature>
<evidence type="ECO:0000259" key="3">
    <source>
        <dbReference type="PROSITE" id="PS51756"/>
    </source>
</evidence>